<gene>
    <name evidence="1" type="ORF">GGU10DRAFT_279500</name>
</gene>
<proteinExistence type="predicted"/>
<evidence type="ECO:0000313" key="2">
    <source>
        <dbReference type="Proteomes" id="UP001163798"/>
    </source>
</evidence>
<dbReference type="AlphaFoldDB" id="A0AA38NN88"/>
<comment type="caution">
    <text evidence="1">The sequence shown here is derived from an EMBL/GenBank/DDBJ whole genome shotgun (WGS) entry which is preliminary data.</text>
</comment>
<sequence>MGSSSSQKPANTTFKVRFANVSPEEAADGRNKVKDRQKIGLSAKESTSSLLRNSLVLSETQRDQIEQLYRSGNCPEEHLFFSGGDSEAQSQKNASALLAMHGLNVDSRDEPTNRWSIRWSSKGKENVKSDIEIIRVLYQWSTSFTECLAHAEVTYLGSTEKVLRIRGYFNHNKACKDALMTCIPKLPLHLTVFQVALDQLLSGVHSFSELQKTNQQMIKTNAYPDKPQRVEDWRHRWLLQRSDSRSLYRQLARLRGVKTKKKPHINVQEWLDSTSSQFNPTFKKAIFHFSARTAKSERFEVCVATDEMHHAAWRYGNKSGIYLDGTFGLCDDTP</sequence>
<evidence type="ECO:0000313" key="1">
    <source>
        <dbReference type="EMBL" id="KAJ3780380.1"/>
    </source>
</evidence>
<dbReference type="Proteomes" id="UP001163798">
    <property type="component" value="Unassembled WGS sequence"/>
</dbReference>
<dbReference type="EMBL" id="MU793761">
    <property type="protein sequence ID" value="KAJ3780380.1"/>
    <property type="molecule type" value="Genomic_DNA"/>
</dbReference>
<organism evidence="1 2">
    <name type="scientific">Lentinula aff. detonsa</name>
    <dbReference type="NCBI Taxonomy" id="2804958"/>
    <lineage>
        <taxon>Eukaryota</taxon>
        <taxon>Fungi</taxon>
        <taxon>Dikarya</taxon>
        <taxon>Basidiomycota</taxon>
        <taxon>Agaricomycotina</taxon>
        <taxon>Agaricomycetes</taxon>
        <taxon>Agaricomycetidae</taxon>
        <taxon>Agaricales</taxon>
        <taxon>Marasmiineae</taxon>
        <taxon>Omphalotaceae</taxon>
        <taxon>Lentinula</taxon>
    </lineage>
</organism>
<name>A0AA38NN88_9AGAR</name>
<accession>A0AA38NN88</accession>
<keyword evidence="2" id="KW-1185">Reference proteome</keyword>
<protein>
    <submittedName>
        <fullName evidence="1">Uncharacterized protein</fullName>
    </submittedName>
</protein>
<reference evidence="1" key="1">
    <citation type="submission" date="2022-08" db="EMBL/GenBank/DDBJ databases">
        <authorList>
            <consortium name="DOE Joint Genome Institute"/>
            <person name="Min B."/>
            <person name="Riley R."/>
            <person name="Sierra-Patev S."/>
            <person name="Naranjo-Ortiz M."/>
            <person name="Looney B."/>
            <person name="Konkel Z."/>
            <person name="Slot J.C."/>
            <person name="Sakamoto Y."/>
            <person name="Steenwyk J.L."/>
            <person name="Rokas A."/>
            <person name="Carro J."/>
            <person name="Camarero S."/>
            <person name="Ferreira P."/>
            <person name="Molpeceres G."/>
            <person name="Ruiz-Duenas F.J."/>
            <person name="Serrano A."/>
            <person name="Henrissat B."/>
            <person name="Drula E."/>
            <person name="Hughes K.W."/>
            <person name="Mata J.L."/>
            <person name="Ishikawa N.K."/>
            <person name="Vargas-Isla R."/>
            <person name="Ushijima S."/>
            <person name="Smith C.A."/>
            <person name="Ahrendt S."/>
            <person name="Andreopoulos W."/>
            <person name="He G."/>
            <person name="Labutti K."/>
            <person name="Lipzen A."/>
            <person name="Ng V."/>
            <person name="Sandor L."/>
            <person name="Barry K."/>
            <person name="Martinez A.T."/>
            <person name="Xiao Y."/>
            <person name="Gibbons J.G."/>
            <person name="Terashima K."/>
            <person name="Hibbett D.S."/>
            <person name="Grigoriev I.V."/>
        </authorList>
    </citation>
    <scope>NUCLEOTIDE SEQUENCE</scope>
    <source>
        <strain evidence="1">TFB10291</strain>
    </source>
</reference>